<proteinExistence type="predicted"/>
<comment type="caution">
    <text evidence="2">The sequence shown here is derived from an EMBL/GenBank/DDBJ whole genome shotgun (WGS) entry which is preliminary data.</text>
</comment>
<reference evidence="2 3" key="1">
    <citation type="submission" date="2017-09" db="EMBL/GenBank/DDBJ databases">
        <title>Depth-based differentiation of microbial function through sediment-hosted aquifers and enrichment of novel symbionts in the deep terrestrial subsurface.</title>
        <authorList>
            <person name="Probst A.J."/>
            <person name="Ladd B."/>
            <person name="Jarett J.K."/>
            <person name="Geller-Mcgrath D.E."/>
            <person name="Sieber C.M."/>
            <person name="Emerson J.B."/>
            <person name="Anantharaman K."/>
            <person name="Thomas B.C."/>
            <person name="Malmstrom R."/>
            <person name="Stieglmeier M."/>
            <person name="Klingl A."/>
            <person name="Woyke T."/>
            <person name="Ryan C.M."/>
            <person name="Banfield J.F."/>
        </authorList>
    </citation>
    <scope>NUCLEOTIDE SEQUENCE [LARGE SCALE GENOMIC DNA]</scope>
    <source>
        <strain evidence="2">CG18_big_fil_WC_8_21_14_2_50_39_7</strain>
    </source>
</reference>
<dbReference type="SUPFAM" id="SSF53335">
    <property type="entry name" value="S-adenosyl-L-methionine-dependent methyltransferases"/>
    <property type="match status" value="1"/>
</dbReference>
<dbReference type="Proteomes" id="UP000229241">
    <property type="component" value="Unassembled WGS sequence"/>
</dbReference>
<dbReference type="Pfam" id="PF13649">
    <property type="entry name" value="Methyltransf_25"/>
    <property type="match status" value="1"/>
</dbReference>
<dbReference type="InterPro" id="IPR029063">
    <property type="entry name" value="SAM-dependent_MTases_sf"/>
</dbReference>
<dbReference type="EMBL" id="PCTX01000060">
    <property type="protein sequence ID" value="PIP92066.1"/>
    <property type="molecule type" value="Genomic_DNA"/>
</dbReference>
<dbReference type="InterPro" id="IPR041698">
    <property type="entry name" value="Methyltransf_25"/>
</dbReference>
<dbReference type="Gene3D" id="3.40.50.150">
    <property type="entry name" value="Vaccinia Virus protein VP39"/>
    <property type="match status" value="1"/>
</dbReference>
<evidence type="ECO:0000313" key="2">
    <source>
        <dbReference type="EMBL" id="PIP92066.1"/>
    </source>
</evidence>
<protein>
    <recommendedName>
        <fullName evidence="1">Methyltransferase domain-containing protein</fullName>
    </recommendedName>
</protein>
<gene>
    <name evidence="2" type="ORF">COW77_02005</name>
</gene>
<dbReference type="AlphaFoldDB" id="A0A2H0ECA7"/>
<dbReference type="CDD" id="cd02440">
    <property type="entry name" value="AdoMet_MTases"/>
    <property type="match status" value="1"/>
</dbReference>
<dbReference type="SUPFAM" id="SSF158997">
    <property type="entry name" value="Trm112p-like"/>
    <property type="match status" value="1"/>
</dbReference>
<sequence>MRINITNYLTCPTCRIKFTLLIHKKTRERIIEGELKCEKCGKKFYIRNEIAYLTFYSKKQFEKDAQKLRKVTTEQEIPQKWMRFFSKQELVALKREWNFLLSVIKKNKSTIHLDFATGTGRFLRNIIPKTKGEIVALDYGYGTCQELQYFLKKIKRYSRVSIICAEARKMPFRKETFNSVSSWHGLNEPKMEDAIKEAKRVLKKEGYFAASGIHYQEGSKSFLRAKKHNINFLTKEKIVRTLRNVGFHKIEHKVFYRGCWNEKRDYLPVLGDLYIIYAVRGEK</sequence>
<organism evidence="2 3">
    <name type="scientific">Candidatus Wolfebacteria bacterium CG18_big_fil_WC_8_21_14_2_50_39_7</name>
    <dbReference type="NCBI Taxonomy" id="1975071"/>
    <lineage>
        <taxon>Bacteria</taxon>
        <taxon>Candidatus Wolfeibacteriota</taxon>
    </lineage>
</organism>
<evidence type="ECO:0000313" key="3">
    <source>
        <dbReference type="Proteomes" id="UP000229241"/>
    </source>
</evidence>
<name>A0A2H0ECA7_9BACT</name>
<feature type="domain" description="Methyltransferase" evidence="1">
    <location>
        <begin position="113"/>
        <end position="206"/>
    </location>
</feature>
<accession>A0A2H0ECA7</accession>
<evidence type="ECO:0000259" key="1">
    <source>
        <dbReference type="Pfam" id="PF13649"/>
    </source>
</evidence>